<dbReference type="EMBL" id="PCXQ01000004">
    <property type="protein sequence ID" value="PJE50973.1"/>
    <property type="molecule type" value="Genomic_DNA"/>
</dbReference>
<name>A0A2J0Q7C2_9BACT</name>
<evidence type="ECO:0000313" key="1">
    <source>
        <dbReference type="EMBL" id="PJE50973.1"/>
    </source>
</evidence>
<evidence type="ECO:0000313" key="2">
    <source>
        <dbReference type="Proteomes" id="UP000228496"/>
    </source>
</evidence>
<accession>A0A2J0Q7C2</accession>
<proteinExistence type="predicted"/>
<protein>
    <submittedName>
        <fullName evidence="1">Uncharacterized protein</fullName>
    </submittedName>
</protein>
<dbReference type="AlphaFoldDB" id="A0A2J0Q7C2"/>
<reference evidence="1 2" key="1">
    <citation type="submission" date="2017-09" db="EMBL/GenBank/DDBJ databases">
        <title>Depth-based differentiation of microbial function through sediment-hosted aquifers and enrichment of novel symbionts in the deep terrestrial subsurface.</title>
        <authorList>
            <person name="Probst A.J."/>
            <person name="Ladd B."/>
            <person name="Jarett J.K."/>
            <person name="Geller-Mcgrath D.E."/>
            <person name="Sieber C.M."/>
            <person name="Emerson J.B."/>
            <person name="Anantharaman K."/>
            <person name="Thomas B.C."/>
            <person name="Malmstrom R."/>
            <person name="Stieglmeier M."/>
            <person name="Klingl A."/>
            <person name="Woyke T."/>
            <person name="Ryan C.M."/>
            <person name="Banfield J.F."/>
        </authorList>
    </citation>
    <scope>NUCLEOTIDE SEQUENCE [LARGE SCALE GENOMIC DNA]</scope>
    <source>
        <strain evidence="1">CG10_big_fil_rev_8_21_14_0_10_36_16</strain>
    </source>
</reference>
<gene>
    <name evidence="1" type="ORF">COV29_01695</name>
</gene>
<organism evidence="1 2">
    <name type="scientific">Candidatus Yanofskybacteria bacterium CG10_big_fil_rev_8_21_14_0_10_36_16</name>
    <dbReference type="NCBI Taxonomy" id="1975096"/>
    <lineage>
        <taxon>Bacteria</taxon>
        <taxon>Candidatus Yanofskyibacteriota</taxon>
    </lineage>
</organism>
<sequence length="341" mass="39700">MRTIDLSHEKLLRLTGHYNERIGNRGIKEFVKRYLAMSFTEVIDEFDQKLYKASEEIKNRLLYEFKEPIHFKTAWDLANMRRPLKCYDFLSYTNPEKIGILCGINRSKATSLSTDLNLFNLEGCNVLELNFSLYWWNNTVRHIWSVIILNYLISTTSRNGKKLLGGDFSSDRKFEAESISFGQPLEKLVEIKSVDTKEADSLHSLYYKAHLGSRFCEFEAGNSFKEWLKNINLGDLQKHGLTFQEAHLVLLAGSQVNPEIEIEMRWDQTIKFYRFVCFVKNLNTHGFKDEDRTVHIQESLLLAFFENSKPEIQASMVRLLISAGFNKARDLLFKSINHDAV</sequence>
<dbReference type="Proteomes" id="UP000228496">
    <property type="component" value="Unassembled WGS sequence"/>
</dbReference>
<comment type="caution">
    <text evidence="1">The sequence shown here is derived from an EMBL/GenBank/DDBJ whole genome shotgun (WGS) entry which is preliminary data.</text>
</comment>